<gene>
    <name evidence="1" type="ORF">Faunusvirus12_5</name>
</gene>
<protein>
    <submittedName>
        <fullName evidence="1">Uncharacterized protein</fullName>
    </submittedName>
</protein>
<evidence type="ECO:0000313" key="1">
    <source>
        <dbReference type="EMBL" id="AYV79392.1"/>
    </source>
</evidence>
<proteinExistence type="predicted"/>
<sequence>MAFTRLNYDKCAYDMKEGDNKNIFYYDVFLPKFDMCTGMKCKSDGEQDKQFIGSRVDIESELKNQTRMASLCPSKQFAPCSKANPAACAPNTVITPILCERTMVNWDGHLPKNRLYDISYKKENITCNKK</sequence>
<organism evidence="1">
    <name type="scientific">Faunusvirus sp</name>
    <dbReference type="NCBI Taxonomy" id="2487766"/>
    <lineage>
        <taxon>Viruses</taxon>
        <taxon>Varidnaviria</taxon>
        <taxon>Bamfordvirae</taxon>
        <taxon>Nucleocytoviricota</taxon>
        <taxon>Megaviricetes</taxon>
        <taxon>Imitervirales</taxon>
        <taxon>Mimiviridae</taxon>
    </lineage>
</organism>
<accession>A0A3G4ZWU8</accession>
<name>A0A3G4ZWU8_9VIRU</name>
<dbReference type="EMBL" id="MK072143">
    <property type="protein sequence ID" value="AYV79392.1"/>
    <property type="molecule type" value="Genomic_DNA"/>
</dbReference>
<reference evidence="1" key="1">
    <citation type="submission" date="2018-10" db="EMBL/GenBank/DDBJ databases">
        <title>Hidden diversity of soil giant viruses.</title>
        <authorList>
            <person name="Schulz F."/>
            <person name="Alteio L."/>
            <person name="Goudeau D."/>
            <person name="Ryan E.M."/>
            <person name="Malmstrom R.R."/>
            <person name="Blanchard J."/>
            <person name="Woyke T."/>
        </authorList>
    </citation>
    <scope>NUCLEOTIDE SEQUENCE</scope>
    <source>
        <strain evidence="1">FNV1</strain>
    </source>
</reference>